<name>A0ABM9W9N1_9FIRM</name>
<dbReference type="PANTHER" id="PTHR21198:SF2">
    <property type="entry name" value="GLUTAMATE RACEMASE"/>
    <property type="match status" value="1"/>
</dbReference>
<protein>
    <recommendedName>
        <fullName evidence="2 7">Glutamate racemase</fullName>
        <ecNumber evidence="2 7">5.1.1.3</ecNumber>
    </recommendedName>
</protein>
<feature type="active site" description="Proton donor/acceptor" evidence="7">
    <location>
        <position position="184"/>
    </location>
</feature>
<keyword evidence="6 7" id="KW-0961">Cell wall biogenesis/degradation</keyword>
<feature type="binding site" evidence="7">
    <location>
        <begin position="185"/>
        <end position="186"/>
    </location>
    <ligand>
        <name>substrate</name>
    </ligand>
</feature>
<dbReference type="Pfam" id="PF01177">
    <property type="entry name" value="Asp_Glu_race"/>
    <property type="match status" value="1"/>
</dbReference>
<evidence type="ECO:0000256" key="5">
    <source>
        <dbReference type="ARBA" id="ARBA00023235"/>
    </source>
</evidence>
<dbReference type="PANTHER" id="PTHR21198">
    <property type="entry name" value="GLUTAMATE RACEMASE"/>
    <property type="match status" value="1"/>
</dbReference>
<dbReference type="NCBIfam" id="TIGR00067">
    <property type="entry name" value="glut_race"/>
    <property type="match status" value="1"/>
</dbReference>
<reference evidence="8 9" key="1">
    <citation type="submission" date="2016-01" db="EMBL/GenBank/DDBJ databases">
        <authorList>
            <person name="Brown R."/>
        </authorList>
    </citation>
    <scope>NUCLEOTIDE SEQUENCE [LARGE SCALE GENOMIC DNA]</scope>
    <source>
        <strain evidence="8">Sporomusa sphaeroides DSM 2875</strain>
    </source>
</reference>
<keyword evidence="3 7" id="KW-0133">Cell shape</keyword>
<dbReference type="InterPro" id="IPR033134">
    <property type="entry name" value="Asp/Glu_racemase_AS_2"/>
</dbReference>
<feature type="binding site" evidence="7">
    <location>
        <begin position="11"/>
        <end position="12"/>
    </location>
    <ligand>
        <name>substrate</name>
    </ligand>
</feature>
<evidence type="ECO:0000313" key="8">
    <source>
        <dbReference type="EMBL" id="CVK21219.1"/>
    </source>
</evidence>
<dbReference type="EMBL" id="FCOW01000030">
    <property type="protein sequence ID" value="CVK21219.1"/>
    <property type="molecule type" value="Genomic_DNA"/>
</dbReference>
<evidence type="ECO:0000256" key="4">
    <source>
        <dbReference type="ARBA" id="ARBA00022984"/>
    </source>
</evidence>
<feature type="binding site" evidence="7">
    <location>
        <begin position="43"/>
        <end position="44"/>
    </location>
    <ligand>
        <name>substrate</name>
    </ligand>
</feature>
<evidence type="ECO:0000256" key="6">
    <source>
        <dbReference type="ARBA" id="ARBA00023316"/>
    </source>
</evidence>
<gene>
    <name evidence="8" type="primary">murI_2</name>
    <name evidence="7" type="synonym">murI</name>
    <name evidence="8" type="ORF">SSPH_03903</name>
</gene>
<sequence>MGDSAPIGIFDSGLGGLTVLREVLNLLPGEDVIYFGDTARTPYGSRPPAEILRFLHEILPFFSAQQVKLAIIACNTMKAIGFEQAGTKVPFLLTGVNYGARAALAASRNKRIGVMATAATIASGKHVQAIKAEEPAATVAVQACPRLVPLIEQGKLFGPELESAVTDYLLPLKEAAIDALILGCTHYPFIIPVIRQVMGPDVVLIDPARETAAEARTTLAHHDKLTTRAQGRVRLCFSADLPRAEQFVAGAIEFPWAEELSLRFELVNLLDYR</sequence>
<keyword evidence="5 7" id="KW-0413">Isomerase</keyword>
<accession>A0ABM9W9N1</accession>
<dbReference type="Proteomes" id="UP000245702">
    <property type="component" value="Unassembled WGS sequence"/>
</dbReference>
<evidence type="ECO:0000256" key="2">
    <source>
        <dbReference type="ARBA" id="ARBA00013090"/>
    </source>
</evidence>
<dbReference type="RefSeq" id="WP_075757281.1">
    <property type="nucleotide sequence ID" value="NZ_CP146991.1"/>
</dbReference>
<dbReference type="SUPFAM" id="SSF53681">
    <property type="entry name" value="Aspartate/glutamate racemase"/>
    <property type="match status" value="2"/>
</dbReference>
<evidence type="ECO:0000313" key="9">
    <source>
        <dbReference type="Proteomes" id="UP000245702"/>
    </source>
</evidence>
<organism evidence="8 9">
    <name type="scientific">Sporomusa sphaeroides DSM 2875</name>
    <dbReference type="NCBI Taxonomy" id="1337886"/>
    <lineage>
        <taxon>Bacteria</taxon>
        <taxon>Bacillati</taxon>
        <taxon>Bacillota</taxon>
        <taxon>Negativicutes</taxon>
        <taxon>Selenomonadales</taxon>
        <taxon>Sporomusaceae</taxon>
        <taxon>Sporomusa</taxon>
    </lineage>
</organism>
<comment type="similarity">
    <text evidence="7">Belongs to the aspartate/glutamate racemases family.</text>
</comment>
<proteinExistence type="inferred from homology"/>
<evidence type="ECO:0000256" key="7">
    <source>
        <dbReference type="HAMAP-Rule" id="MF_00258"/>
    </source>
</evidence>
<dbReference type="PROSITE" id="PS00924">
    <property type="entry name" value="ASP_GLU_RACEMASE_2"/>
    <property type="match status" value="1"/>
</dbReference>
<keyword evidence="9" id="KW-1185">Reference proteome</keyword>
<dbReference type="InterPro" id="IPR001920">
    <property type="entry name" value="Asp/Glu_race"/>
</dbReference>
<evidence type="ECO:0000256" key="1">
    <source>
        <dbReference type="ARBA" id="ARBA00001602"/>
    </source>
</evidence>
<comment type="catalytic activity">
    <reaction evidence="1 7">
        <text>L-glutamate = D-glutamate</text>
        <dbReference type="Rhea" id="RHEA:12813"/>
        <dbReference type="ChEBI" id="CHEBI:29985"/>
        <dbReference type="ChEBI" id="CHEBI:29986"/>
        <dbReference type="EC" id="5.1.1.3"/>
    </reaction>
</comment>
<comment type="function">
    <text evidence="7">Provides the (R)-glutamate required for cell wall biosynthesis.</text>
</comment>
<evidence type="ECO:0000256" key="3">
    <source>
        <dbReference type="ARBA" id="ARBA00022960"/>
    </source>
</evidence>
<feature type="active site" description="Proton donor/acceptor" evidence="7">
    <location>
        <position position="74"/>
    </location>
</feature>
<dbReference type="HAMAP" id="MF_00258">
    <property type="entry name" value="Glu_racemase"/>
    <property type="match status" value="1"/>
</dbReference>
<dbReference type="InterPro" id="IPR015942">
    <property type="entry name" value="Asp/Glu/hydantoin_racemase"/>
</dbReference>
<dbReference type="EC" id="5.1.1.3" evidence="2 7"/>
<comment type="caution">
    <text evidence="8">The sequence shown here is derived from an EMBL/GenBank/DDBJ whole genome shotgun (WGS) entry which is preliminary data.</text>
</comment>
<feature type="binding site" evidence="7">
    <location>
        <begin position="75"/>
        <end position="76"/>
    </location>
    <ligand>
        <name>substrate</name>
    </ligand>
</feature>
<dbReference type="InterPro" id="IPR004391">
    <property type="entry name" value="Glu_race"/>
</dbReference>
<comment type="pathway">
    <text evidence="7">Cell wall biogenesis; peptidoglycan biosynthesis.</text>
</comment>
<dbReference type="GO" id="GO:0008881">
    <property type="term" value="F:glutamate racemase activity"/>
    <property type="evidence" value="ECO:0007669"/>
    <property type="project" value="UniProtKB-EC"/>
</dbReference>
<keyword evidence="4 7" id="KW-0573">Peptidoglycan synthesis</keyword>
<dbReference type="Gene3D" id="3.40.50.1860">
    <property type="match status" value="2"/>
</dbReference>